<feature type="region of interest" description="Disordered" evidence="8">
    <location>
        <begin position="403"/>
        <end position="475"/>
    </location>
</feature>
<dbReference type="InterPro" id="IPR010635">
    <property type="entry name" value="Heparan_SO4-6-sulfoTrfase"/>
</dbReference>
<dbReference type="PANTHER" id="PTHR12812">
    <property type="entry name" value="HEPARAN SULFATE 6-O-SULFOTRANSFERASE 3"/>
    <property type="match status" value="1"/>
</dbReference>
<dbReference type="Gene3D" id="3.40.50.300">
    <property type="entry name" value="P-loop containing nucleotide triphosphate hydrolases"/>
    <property type="match status" value="1"/>
</dbReference>
<keyword evidence="10" id="KW-1185">Reference proteome</keyword>
<dbReference type="OrthoDB" id="406981at2759"/>
<evidence type="ECO:0000256" key="3">
    <source>
        <dbReference type="ARBA" id="ARBA00022692"/>
    </source>
</evidence>
<dbReference type="STRING" id="3068.D8UCP1"/>
<evidence type="ECO:0000256" key="7">
    <source>
        <dbReference type="SAM" id="Coils"/>
    </source>
</evidence>
<evidence type="ECO:0000256" key="6">
    <source>
        <dbReference type="ARBA" id="ARBA00023180"/>
    </source>
</evidence>
<evidence type="ECO:0008006" key="11">
    <source>
        <dbReference type="Google" id="ProtNLM"/>
    </source>
</evidence>
<dbReference type="EMBL" id="GL378381">
    <property type="protein sequence ID" value="EFJ42585.1"/>
    <property type="molecule type" value="Genomic_DNA"/>
</dbReference>
<organism evidence="10">
    <name type="scientific">Volvox carteri f. nagariensis</name>
    <dbReference type="NCBI Taxonomy" id="3068"/>
    <lineage>
        <taxon>Eukaryota</taxon>
        <taxon>Viridiplantae</taxon>
        <taxon>Chlorophyta</taxon>
        <taxon>core chlorophytes</taxon>
        <taxon>Chlorophyceae</taxon>
        <taxon>CS clade</taxon>
        <taxon>Chlamydomonadales</taxon>
        <taxon>Volvocaceae</taxon>
        <taxon>Volvox</taxon>
    </lineage>
</organism>
<keyword evidence="5" id="KW-0472">Membrane</keyword>
<name>D8UCP1_VOLCA</name>
<dbReference type="GO" id="GO:0016020">
    <property type="term" value="C:membrane"/>
    <property type="evidence" value="ECO:0007669"/>
    <property type="project" value="UniProtKB-SubCell"/>
</dbReference>
<evidence type="ECO:0000256" key="5">
    <source>
        <dbReference type="ARBA" id="ARBA00023136"/>
    </source>
</evidence>
<dbReference type="PANTHER" id="PTHR12812:SF0">
    <property type="entry name" value="HEPARAN-SULFATE 6-O-SULFOTRANSFERASE"/>
    <property type="match status" value="1"/>
</dbReference>
<evidence type="ECO:0000313" key="9">
    <source>
        <dbReference type="EMBL" id="EFJ42585.1"/>
    </source>
</evidence>
<sequence length="623" mass="68608">MGTNLVYFLHVPRTAGRTFQSCLLRMGVHPALRCPKAYDHLRITNMSQPNCYLLSSHDDFSVVSMLPPDVAVITQLRDPVDRFLSAYEFAVEVASRTLRRPKNFRKRVGRIATEDVWPWSYLVPFFAEDLKAKVPAAQAKVLPPGGVWAEMEDGDRRYFFNKATNETRDALTEAEAAQGMLPLLDPYDNELVLSLKDFANHPIASELLHNGASFQVLGITNYSHWGDAGGFRACLLRYEHLRDRLLEVAKKRVQRFTHVGTTDRLYESAASALVSLGFTVDSPAYSGGDEDVAGRGGTRRRAAEAAMAKAKAAAGGDGSGNGWVPAAGQPVNGEAAARLQLLAKLVREARRRLQNAQIELVNAQKSNSDPGLVAMLRNRVDSARNELIDAQENLASVREMLPADLGGAGGSQQQQQQQEFDLDDSAVASQAARRRRLLQDDTASSASSASSTSQQHQEDGGSVGDLDSAQAEDRAGQMRKLISRVTFPKVDAFGYELDPKYKEIRNSNVGMEFVRCANAAQERSTSRRGQSLSVLSTADGRKVVFSKAARKRIPKEVIDLIRSYNTMDTPLHQLGLSLLDKRIAEQKADQLYEDLPQAQARRSHPRQDTQVKADKSSGGDELR</sequence>
<dbReference type="GO" id="GO:0017095">
    <property type="term" value="F:heparan sulfate 6-sulfotransferase activity"/>
    <property type="evidence" value="ECO:0007669"/>
    <property type="project" value="TreeGrafter"/>
</dbReference>
<keyword evidence="4" id="KW-1133">Transmembrane helix</keyword>
<feature type="compositionally biased region" description="Low complexity" evidence="8">
    <location>
        <begin position="440"/>
        <end position="453"/>
    </location>
</feature>
<dbReference type="KEGG" id="vcn:VOLCADRAFT_121526"/>
<dbReference type="SUPFAM" id="SSF52540">
    <property type="entry name" value="P-loop containing nucleoside triphosphate hydrolases"/>
    <property type="match status" value="1"/>
</dbReference>
<keyword evidence="3" id="KW-0812">Transmembrane</keyword>
<keyword evidence="2" id="KW-0808">Transferase</keyword>
<evidence type="ECO:0000313" key="10">
    <source>
        <dbReference type="Proteomes" id="UP000001058"/>
    </source>
</evidence>
<dbReference type="Proteomes" id="UP000001058">
    <property type="component" value="Unassembled WGS sequence"/>
</dbReference>
<dbReference type="GeneID" id="9619411"/>
<dbReference type="InParanoid" id="D8UCP1"/>
<evidence type="ECO:0000256" key="8">
    <source>
        <dbReference type="SAM" id="MobiDB-lite"/>
    </source>
</evidence>
<accession>D8UCP1</accession>
<evidence type="ECO:0000256" key="1">
    <source>
        <dbReference type="ARBA" id="ARBA00004167"/>
    </source>
</evidence>
<proteinExistence type="predicted"/>
<comment type="subcellular location">
    <subcellularLocation>
        <location evidence="1">Membrane</location>
        <topology evidence="1">Single-pass membrane protein</topology>
    </subcellularLocation>
</comment>
<evidence type="ECO:0000256" key="2">
    <source>
        <dbReference type="ARBA" id="ARBA00022679"/>
    </source>
</evidence>
<dbReference type="RefSeq" id="XP_002956441.1">
    <property type="nucleotide sequence ID" value="XM_002956395.1"/>
</dbReference>
<protein>
    <recommendedName>
        <fullName evidence="11">Sulfotransferase domain-containing protein</fullName>
    </recommendedName>
</protein>
<dbReference type="InterPro" id="IPR027417">
    <property type="entry name" value="P-loop_NTPase"/>
</dbReference>
<reference evidence="9 10" key="1">
    <citation type="journal article" date="2010" name="Science">
        <title>Genomic analysis of organismal complexity in the multicellular green alga Volvox carteri.</title>
        <authorList>
            <person name="Prochnik S.E."/>
            <person name="Umen J."/>
            <person name="Nedelcu A.M."/>
            <person name="Hallmann A."/>
            <person name="Miller S.M."/>
            <person name="Nishii I."/>
            <person name="Ferris P."/>
            <person name="Kuo A."/>
            <person name="Mitros T."/>
            <person name="Fritz-Laylin L.K."/>
            <person name="Hellsten U."/>
            <person name="Chapman J."/>
            <person name="Simakov O."/>
            <person name="Rensing S.A."/>
            <person name="Terry A."/>
            <person name="Pangilinan J."/>
            <person name="Kapitonov V."/>
            <person name="Jurka J."/>
            <person name="Salamov A."/>
            <person name="Shapiro H."/>
            <person name="Schmutz J."/>
            <person name="Grimwood J."/>
            <person name="Lindquist E."/>
            <person name="Lucas S."/>
            <person name="Grigoriev I.V."/>
            <person name="Schmitt R."/>
            <person name="Kirk D."/>
            <person name="Rokhsar D.S."/>
        </authorList>
    </citation>
    <scope>NUCLEOTIDE SEQUENCE [LARGE SCALE GENOMIC DNA]</scope>
    <source>
        <strain evidence="10">f. Nagariensis / Eve</strain>
    </source>
</reference>
<gene>
    <name evidence="9" type="ORF">VOLCADRAFT_121526</name>
</gene>
<dbReference type="AlphaFoldDB" id="D8UCP1"/>
<dbReference type="eggNOG" id="ENOG502QVVW">
    <property type="taxonomic scope" value="Eukaryota"/>
</dbReference>
<keyword evidence="7" id="KW-0175">Coiled coil</keyword>
<feature type="coiled-coil region" evidence="7">
    <location>
        <begin position="339"/>
        <end position="400"/>
    </location>
</feature>
<feature type="compositionally biased region" description="Basic and acidic residues" evidence="8">
    <location>
        <begin position="605"/>
        <end position="623"/>
    </location>
</feature>
<keyword evidence="6" id="KW-0325">Glycoprotein</keyword>
<evidence type="ECO:0000256" key="4">
    <source>
        <dbReference type="ARBA" id="ARBA00022989"/>
    </source>
</evidence>
<feature type="region of interest" description="Disordered" evidence="8">
    <location>
        <begin position="590"/>
        <end position="623"/>
    </location>
</feature>